<dbReference type="EMBL" id="PDCK01000039">
    <property type="protein sequence ID" value="PRQ57547.1"/>
    <property type="molecule type" value="Genomic_DNA"/>
</dbReference>
<protein>
    <submittedName>
        <fullName evidence="6">Putative oxidoreductase</fullName>
        <ecNumber evidence="6">1.6.-.-</ecNumber>
    </submittedName>
</protein>
<dbReference type="AlphaFoldDB" id="A0A2P6SFU1"/>
<dbReference type="STRING" id="74649.A0A2P6SFU1"/>
<evidence type="ECO:0000256" key="2">
    <source>
        <dbReference type="ARBA" id="ARBA00022630"/>
    </source>
</evidence>
<sequence length="161" mass="18011">MRSSSSTLQPRSLCLGLFFDPLSQFFIFNLLLDLELFCSYSLLLCFTTEARPPALYSGLGPTKAGEKPRVLVLGTGWAGCRLMKGLDTKLYDVVCVSPRNHMVFTPLLDPHVWGLWSLGRWQSQLGGSNLPFRGSQGRISFCPIVLGSIRISIWYNRCGLY</sequence>
<dbReference type="GO" id="GO:0003954">
    <property type="term" value="F:NADH dehydrogenase activity"/>
    <property type="evidence" value="ECO:0007669"/>
    <property type="project" value="InterPro"/>
</dbReference>
<organism evidence="6 7">
    <name type="scientific">Rosa chinensis</name>
    <name type="common">China rose</name>
    <dbReference type="NCBI Taxonomy" id="74649"/>
    <lineage>
        <taxon>Eukaryota</taxon>
        <taxon>Viridiplantae</taxon>
        <taxon>Streptophyta</taxon>
        <taxon>Embryophyta</taxon>
        <taxon>Tracheophyta</taxon>
        <taxon>Spermatophyta</taxon>
        <taxon>Magnoliopsida</taxon>
        <taxon>eudicotyledons</taxon>
        <taxon>Gunneridae</taxon>
        <taxon>Pentapetalae</taxon>
        <taxon>rosids</taxon>
        <taxon>fabids</taxon>
        <taxon>Rosales</taxon>
        <taxon>Rosaceae</taxon>
        <taxon>Rosoideae</taxon>
        <taxon>Rosoideae incertae sedis</taxon>
        <taxon>Rosa</taxon>
    </lineage>
</organism>
<evidence type="ECO:0000256" key="3">
    <source>
        <dbReference type="ARBA" id="ARBA00022827"/>
    </source>
</evidence>
<name>A0A2P6SFU1_ROSCH</name>
<dbReference type="Gramene" id="PRQ57547">
    <property type="protein sequence ID" value="PRQ57547"/>
    <property type="gene ID" value="RchiOBHm_Chr1g0349501"/>
</dbReference>
<keyword evidence="3" id="KW-0274">FAD</keyword>
<evidence type="ECO:0000313" key="7">
    <source>
        <dbReference type="Proteomes" id="UP000238479"/>
    </source>
</evidence>
<comment type="similarity">
    <text evidence="1">Belongs to the NADH dehydrogenase family.</text>
</comment>
<dbReference type="PANTHER" id="PTHR43706:SF13">
    <property type="entry name" value="NADH DEHYDROGENASE-RELATED"/>
    <property type="match status" value="1"/>
</dbReference>
<dbReference type="Gene3D" id="3.50.50.100">
    <property type="match status" value="1"/>
</dbReference>
<evidence type="ECO:0000256" key="4">
    <source>
        <dbReference type="ARBA" id="ARBA00023002"/>
    </source>
</evidence>
<evidence type="ECO:0000313" key="6">
    <source>
        <dbReference type="EMBL" id="PRQ57547.1"/>
    </source>
</evidence>
<dbReference type="GO" id="GO:0005739">
    <property type="term" value="C:mitochondrion"/>
    <property type="evidence" value="ECO:0007669"/>
    <property type="project" value="TreeGrafter"/>
</dbReference>
<gene>
    <name evidence="6" type="ORF">RchiOBHm_Chr1g0349501</name>
</gene>
<dbReference type="Proteomes" id="UP000238479">
    <property type="component" value="Chromosome 1"/>
</dbReference>
<evidence type="ECO:0000256" key="5">
    <source>
        <dbReference type="ARBA" id="ARBA00023027"/>
    </source>
</evidence>
<dbReference type="PANTHER" id="PTHR43706">
    <property type="entry name" value="NADH DEHYDROGENASE"/>
    <property type="match status" value="1"/>
</dbReference>
<keyword evidence="5" id="KW-0520">NAD</keyword>
<accession>A0A2P6SFU1</accession>
<keyword evidence="4 6" id="KW-0560">Oxidoreductase</keyword>
<dbReference type="InterPro" id="IPR045024">
    <property type="entry name" value="NDH-2"/>
</dbReference>
<reference evidence="6 7" key="1">
    <citation type="journal article" date="2018" name="Nat. Genet.">
        <title>The Rosa genome provides new insights in the design of modern roses.</title>
        <authorList>
            <person name="Bendahmane M."/>
        </authorList>
    </citation>
    <scope>NUCLEOTIDE SEQUENCE [LARGE SCALE GENOMIC DNA]</scope>
    <source>
        <strain evidence="7">cv. Old Blush</strain>
    </source>
</reference>
<dbReference type="EC" id="1.6.-.-" evidence="6"/>
<evidence type="ECO:0000256" key="1">
    <source>
        <dbReference type="ARBA" id="ARBA00005272"/>
    </source>
</evidence>
<comment type="caution">
    <text evidence="6">The sequence shown here is derived from an EMBL/GenBank/DDBJ whole genome shotgun (WGS) entry which is preliminary data.</text>
</comment>
<keyword evidence="2" id="KW-0285">Flavoprotein</keyword>
<proteinExistence type="inferred from homology"/>
<keyword evidence="7" id="KW-1185">Reference proteome</keyword>